<dbReference type="RefSeq" id="WP_378319650.1">
    <property type="nucleotide sequence ID" value="NZ_JBHUHY010000004.1"/>
</dbReference>
<keyword evidence="1" id="KW-0812">Transmembrane</keyword>
<evidence type="ECO:0000313" key="3">
    <source>
        <dbReference type="Proteomes" id="UP001597344"/>
    </source>
</evidence>
<comment type="caution">
    <text evidence="2">The sequence shown here is derived from an EMBL/GenBank/DDBJ whole genome shotgun (WGS) entry which is preliminary data.</text>
</comment>
<organism evidence="2 3">
    <name type="scientific">Aquimarina celericrescens</name>
    <dbReference type="NCBI Taxonomy" id="1964542"/>
    <lineage>
        <taxon>Bacteria</taxon>
        <taxon>Pseudomonadati</taxon>
        <taxon>Bacteroidota</taxon>
        <taxon>Flavobacteriia</taxon>
        <taxon>Flavobacteriales</taxon>
        <taxon>Flavobacteriaceae</taxon>
        <taxon>Aquimarina</taxon>
    </lineage>
</organism>
<evidence type="ECO:0008006" key="4">
    <source>
        <dbReference type="Google" id="ProtNLM"/>
    </source>
</evidence>
<keyword evidence="1" id="KW-1133">Transmembrane helix</keyword>
<reference evidence="3" key="1">
    <citation type="journal article" date="2019" name="Int. J. Syst. Evol. Microbiol.">
        <title>The Global Catalogue of Microorganisms (GCM) 10K type strain sequencing project: providing services to taxonomists for standard genome sequencing and annotation.</title>
        <authorList>
            <consortium name="The Broad Institute Genomics Platform"/>
            <consortium name="The Broad Institute Genome Sequencing Center for Infectious Disease"/>
            <person name="Wu L."/>
            <person name="Ma J."/>
        </authorList>
    </citation>
    <scope>NUCLEOTIDE SEQUENCE [LARGE SCALE GENOMIC DNA]</scope>
    <source>
        <strain evidence="3">DT92</strain>
    </source>
</reference>
<proteinExistence type="predicted"/>
<feature type="transmembrane region" description="Helical" evidence="1">
    <location>
        <begin position="42"/>
        <end position="64"/>
    </location>
</feature>
<feature type="transmembrane region" description="Helical" evidence="1">
    <location>
        <begin position="12"/>
        <end position="36"/>
    </location>
</feature>
<evidence type="ECO:0000256" key="1">
    <source>
        <dbReference type="SAM" id="Phobius"/>
    </source>
</evidence>
<name>A0ABW5AVB9_9FLAO</name>
<gene>
    <name evidence="2" type="ORF">ACFSJT_07635</name>
</gene>
<keyword evidence="1" id="KW-0472">Membrane</keyword>
<protein>
    <recommendedName>
        <fullName evidence="4">DUF485 domain-containing protein</fullName>
    </recommendedName>
</protein>
<evidence type="ECO:0000313" key="2">
    <source>
        <dbReference type="EMBL" id="MFD2186661.1"/>
    </source>
</evidence>
<sequence length="75" mass="8602">MDKKKPRQIRWRIVLLAWPCVYGLIYLAGFIVHLIIPDASEPVTIGISSFLICSTMIYAVVPLISKYFKNFITKT</sequence>
<accession>A0ABW5AVB9</accession>
<dbReference type="EMBL" id="JBHUHY010000004">
    <property type="protein sequence ID" value="MFD2186661.1"/>
    <property type="molecule type" value="Genomic_DNA"/>
</dbReference>
<keyword evidence="3" id="KW-1185">Reference proteome</keyword>
<dbReference type="Proteomes" id="UP001597344">
    <property type="component" value="Unassembled WGS sequence"/>
</dbReference>